<evidence type="ECO:0000259" key="3">
    <source>
        <dbReference type="PROSITE" id="PS51186"/>
    </source>
</evidence>
<dbReference type="InterPro" id="IPR000182">
    <property type="entry name" value="GNAT_dom"/>
</dbReference>
<protein>
    <submittedName>
        <fullName evidence="4">GNAT family N-acetyltransferase</fullName>
    </submittedName>
</protein>
<gene>
    <name evidence="4" type="ORF">NDR89_18395</name>
</gene>
<dbReference type="SUPFAM" id="SSF55729">
    <property type="entry name" value="Acyl-CoA N-acyltransferases (Nat)"/>
    <property type="match status" value="1"/>
</dbReference>
<proteinExistence type="predicted"/>
<organism evidence="4 5">
    <name type="scientific">Cupriavidus gilardii</name>
    <dbReference type="NCBI Taxonomy" id="82541"/>
    <lineage>
        <taxon>Bacteria</taxon>
        <taxon>Pseudomonadati</taxon>
        <taxon>Pseudomonadota</taxon>
        <taxon>Betaproteobacteria</taxon>
        <taxon>Burkholderiales</taxon>
        <taxon>Burkholderiaceae</taxon>
        <taxon>Cupriavidus</taxon>
    </lineage>
</organism>
<sequence length="178" mass="19684">MAIQSLRMQQNTILHEARPMKIRRGLECEAPLLTKIANKAKAHWPYTQAQLQAWREDLTITGSYVAQSLTYVAEIDGSIAGFHSVFPTDAVTWALEHLWVAPDYMRRGVGRALLRHAAALAAGHGVKHLTIDAEPYAEPFYLACGAQRIGTVAAPLDGEPLRQRPQMLLATSCDLARQ</sequence>
<accession>A0ABY4VQQ3</accession>
<dbReference type="RefSeq" id="WP_252252484.1">
    <property type="nucleotide sequence ID" value="NZ_CP098736.1"/>
</dbReference>
<dbReference type="Pfam" id="PF00583">
    <property type="entry name" value="Acetyltransf_1"/>
    <property type="match status" value="1"/>
</dbReference>
<evidence type="ECO:0000313" key="5">
    <source>
        <dbReference type="Proteomes" id="UP001056648"/>
    </source>
</evidence>
<evidence type="ECO:0000313" key="4">
    <source>
        <dbReference type="EMBL" id="USE78627.1"/>
    </source>
</evidence>
<feature type="domain" description="N-acetyltransferase" evidence="3">
    <location>
        <begin position="20"/>
        <end position="170"/>
    </location>
</feature>
<dbReference type="CDD" id="cd04301">
    <property type="entry name" value="NAT_SF"/>
    <property type="match status" value="1"/>
</dbReference>
<dbReference type="PANTHER" id="PTHR43877">
    <property type="entry name" value="AMINOALKYLPHOSPHONATE N-ACETYLTRANSFERASE-RELATED-RELATED"/>
    <property type="match status" value="1"/>
</dbReference>
<dbReference type="InterPro" id="IPR050832">
    <property type="entry name" value="Bact_Acetyltransf"/>
</dbReference>
<name>A0ABY4VQQ3_9BURK</name>
<evidence type="ECO:0000256" key="1">
    <source>
        <dbReference type="ARBA" id="ARBA00022679"/>
    </source>
</evidence>
<reference evidence="4" key="1">
    <citation type="submission" date="2022-06" db="EMBL/GenBank/DDBJ databases">
        <title>Complete genome sequence and characterization of Cupriavidus gilardii QJ1 isolated from contaminating cells.</title>
        <authorList>
            <person name="Qi J."/>
        </authorList>
    </citation>
    <scope>NUCLEOTIDE SEQUENCE</scope>
    <source>
        <strain evidence="4">QJ1</strain>
    </source>
</reference>
<dbReference type="EMBL" id="CP098736">
    <property type="protein sequence ID" value="USE78627.1"/>
    <property type="molecule type" value="Genomic_DNA"/>
</dbReference>
<keyword evidence="1" id="KW-0808">Transferase</keyword>
<dbReference type="Gene3D" id="3.40.630.30">
    <property type="match status" value="1"/>
</dbReference>
<keyword evidence="2" id="KW-0012">Acyltransferase</keyword>
<dbReference type="InterPro" id="IPR016181">
    <property type="entry name" value="Acyl_CoA_acyltransferase"/>
</dbReference>
<dbReference type="Proteomes" id="UP001056648">
    <property type="component" value="Chromosome 2"/>
</dbReference>
<dbReference type="PROSITE" id="PS51186">
    <property type="entry name" value="GNAT"/>
    <property type="match status" value="1"/>
</dbReference>
<keyword evidence="5" id="KW-1185">Reference proteome</keyword>
<evidence type="ECO:0000256" key="2">
    <source>
        <dbReference type="ARBA" id="ARBA00023315"/>
    </source>
</evidence>